<reference evidence="2" key="1">
    <citation type="submission" date="2021-03" db="EMBL/GenBank/DDBJ databases">
        <title>Draft genome sequence of rust myrtle Austropuccinia psidii MF-1, a brazilian biotype.</title>
        <authorList>
            <person name="Quecine M.C."/>
            <person name="Pachon D.M.R."/>
            <person name="Bonatelli M.L."/>
            <person name="Correr F.H."/>
            <person name="Franceschini L.M."/>
            <person name="Leite T.F."/>
            <person name="Margarido G.R.A."/>
            <person name="Almeida C.A."/>
            <person name="Ferrarezi J.A."/>
            <person name="Labate C.A."/>
        </authorList>
    </citation>
    <scope>NUCLEOTIDE SEQUENCE</scope>
    <source>
        <strain evidence="2">MF-1</strain>
    </source>
</reference>
<keyword evidence="3" id="KW-1185">Reference proteome</keyword>
<feature type="region of interest" description="Disordered" evidence="1">
    <location>
        <begin position="78"/>
        <end position="100"/>
    </location>
</feature>
<proteinExistence type="predicted"/>
<feature type="compositionally biased region" description="Polar residues" evidence="1">
    <location>
        <begin position="1"/>
        <end position="17"/>
    </location>
</feature>
<evidence type="ECO:0000313" key="2">
    <source>
        <dbReference type="EMBL" id="MBW0561623.1"/>
    </source>
</evidence>
<feature type="region of interest" description="Disordered" evidence="1">
    <location>
        <begin position="1"/>
        <end position="53"/>
    </location>
</feature>
<dbReference type="AlphaFoldDB" id="A0A9Q3JE94"/>
<comment type="caution">
    <text evidence="2">The sequence shown here is derived from an EMBL/GenBank/DDBJ whole genome shotgun (WGS) entry which is preliminary data.</text>
</comment>
<evidence type="ECO:0000256" key="1">
    <source>
        <dbReference type="SAM" id="MobiDB-lite"/>
    </source>
</evidence>
<sequence length="100" mass="11334">MESTVIQASNQKDQGVTLQKEGGKQGRSPSSFYQQASSQPTYPRREEEQEKELEENIFLKLQDSKNPKRCHGQCLQHGQNLDGIQGQRGAKNETTLFPKK</sequence>
<feature type="compositionally biased region" description="Polar residues" evidence="1">
    <location>
        <begin position="27"/>
        <end position="41"/>
    </location>
</feature>
<gene>
    <name evidence="2" type="ORF">O181_101338</name>
</gene>
<protein>
    <submittedName>
        <fullName evidence="2">Uncharacterized protein</fullName>
    </submittedName>
</protein>
<accession>A0A9Q3JE94</accession>
<organism evidence="2 3">
    <name type="scientific">Austropuccinia psidii MF-1</name>
    <dbReference type="NCBI Taxonomy" id="1389203"/>
    <lineage>
        <taxon>Eukaryota</taxon>
        <taxon>Fungi</taxon>
        <taxon>Dikarya</taxon>
        <taxon>Basidiomycota</taxon>
        <taxon>Pucciniomycotina</taxon>
        <taxon>Pucciniomycetes</taxon>
        <taxon>Pucciniales</taxon>
        <taxon>Sphaerophragmiaceae</taxon>
        <taxon>Austropuccinia</taxon>
    </lineage>
</organism>
<dbReference type="EMBL" id="AVOT02071301">
    <property type="protein sequence ID" value="MBW0561623.1"/>
    <property type="molecule type" value="Genomic_DNA"/>
</dbReference>
<evidence type="ECO:0000313" key="3">
    <source>
        <dbReference type="Proteomes" id="UP000765509"/>
    </source>
</evidence>
<name>A0A9Q3JE94_9BASI</name>
<dbReference type="Proteomes" id="UP000765509">
    <property type="component" value="Unassembled WGS sequence"/>
</dbReference>